<dbReference type="Pfam" id="PF00480">
    <property type="entry name" value="ROK"/>
    <property type="match status" value="1"/>
</dbReference>
<dbReference type="InterPro" id="IPR000600">
    <property type="entry name" value="ROK"/>
</dbReference>
<evidence type="ECO:0000313" key="2">
    <source>
        <dbReference type="EMBL" id="GCL58477.1"/>
    </source>
</evidence>
<protein>
    <submittedName>
        <fullName evidence="2">Glucokinase</fullName>
    </submittedName>
</protein>
<evidence type="ECO:0000313" key="3">
    <source>
        <dbReference type="Proteomes" id="UP000441080"/>
    </source>
</evidence>
<proteinExistence type="inferred from homology"/>
<gene>
    <name evidence="2" type="ORF">NIES3807_16440</name>
</gene>
<dbReference type="InterPro" id="IPR043129">
    <property type="entry name" value="ATPase_NBD"/>
</dbReference>
<reference evidence="2 3" key="1">
    <citation type="submission" date="2019-02" db="EMBL/GenBank/DDBJ databases">
        <title>Draft genome sequence of Arthrospira platensis NIES-3807.</title>
        <authorList>
            <person name="Yamaguchi H."/>
            <person name="Suzuki S."/>
            <person name="Kawachi M."/>
        </authorList>
    </citation>
    <scope>NUCLEOTIDE SEQUENCE [LARGE SCALE GENOMIC DNA]</scope>
    <source>
        <strain evidence="2 3">NIES-3807</strain>
    </source>
</reference>
<comment type="similarity">
    <text evidence="1">Belongs to the ROK (NagC/XylR) family.</text>
</comment>
<dbReference type="AlphaFoldDB" id="A0AAD3G8I4"/>
<evidence type="ECO:0000256" key="1">
    <source>
        <dbReference type="ARBA" id="ARBA00006479"/>
    </source>
</evidence>
<dbReference type="Proteomes" id="UP000441080">
    <property type="component" value="Unassembled WGS sequence"/>
</dbReference>
<name>A0AAD3G8I4_MICAE</name>
<dbReference type="PANTHER" id="PTHR18964:SF149">
    <property type="entry name" value="BIFUNCTIONAL UDP-N-ACETYLGLUCOSAMINE 2-EPIMERASE_N-ACETYLMANNOSAMINE KINASE"/>
    <property type="match status" value="1"/>
</dbReference>
<comment type="caution">
    <text evidence="2">The sequence shown here is derived from an EMBL/GenBank/DDBJ whole genome shotgun (WGS) entry which is preliminary data.</text>
</comment>
<dbReference type="EMBL" id="BJCK01000019">
    <property type="protein sequence ID" value="GCL58477.1"/>
    <property type="molecule type" value="Genomic_DNA"/>
</dbReference>
<dbReference type="CDD" id="cd24068">
    <property type="entry name" value="ASKHA_NBD_ROK_FnNanK-like"/>
    <property type="match status" value="1"/>
</dbReference>
<accession>A0AAD3G8I4</accession>
<organism evidence="2 3">
    <name type="scientific">Microcystis aeruginosa NIES-3807</name>
    <dbReference type="NCBI Taxonomy" id="2517785"/>
    <lineage>
        <taxon>Bacteria</taxon>
        <taxon>Bacillati</taxon>
        <taxon>Cyanobacteriota</taxon>
        <taxon>Cyanophyceae</taxon>
        <taxon>Oscillatoriophycideae</taxon>
        <taxon>Chroococcales</taxon>
        <taxon>Microcystaceae</taxon>
        <taxon>Microcystis</taxon>
    </lineage>
</organism>
<dbReference type="SUPFAM" id="SSF53067">
    <property type="entry name" value="Actin-like ATPase domain"/>
    <property type="match status" value="1"/>
</dbReference>
<sequence>MEIGANQSASFASLAELSSRSHLTAKKIAKKSDNKPSYSQSNKESPMVKTVIGVDLGGTAIKIGKFDQEGNCLESLTLPTPQPATPKEVALTIHQGICQVNLDKSCQAIGVGTPGPADAQGRIAKIAINLAGWRDIPLADWLEESTGMPTILANDANCAGLGEAWLGAGKRFQNLILLTLGTGVGGAIILDGNLFVGSKGTAAELGLITLNFDGPLCNSGNQGSLEQYASLQAIRRMTGKEPKQLAELAEKGDREALEFWQGYGCLLGAGIASLLYVLTPEAVIIGGGISASARFFFPSLLTEIERRVLPSSREGLEVLTAELGNRAGMVGAAKLAWQLVGGI</sequence>
<dbReference type="Gene3D" id="3.30.420.40">
    <property type="match status" value="2"/>
</dbReference>
<dbReference type="PANTHER" id="PTHR18964">
    <property type="entry name" value="ROK (REPRESSOR, ORF, KINASE) FAMILY"/>
    <property type="match status" value="1"/>
</dbReference>